<dbReference type="OrthoDB" id="9832121at2"/>
<dbReference type="Proteomes" id="UP000700212">
    <property type="component" value="Unassembled WGS sequence"/>
</dbReference>
<proteinExistence type="predicted"/>
<reference evidence="1" key="1">
    <citation type="journal article" date="2021" name="PeerJ">
        <title>Extensive microbial diversity within the chicken gut microbiome revealed by metagenomics and culture.</title>
        <authorList>
            <person name="Gilroy R."/>
            <person name="Ravi A."/>
            <person name="Getino M."/>
            <person name="Pursley I."/>
            <person name="Horton D.L."/>
            <person name="Alikhan N.F."/>
            <person name="Baker D."/>
            <person name="Gharbi K."/>
            <person name="Hall N."/>
            <person name="Watson M."/>
            <person name="Adriaenssens E.M."/>
            <person name="Foster-Nyarko E."/>
            <person name="Jarju S."/>
            <person name="Secka A."/>
            <person name="Antonio M."/>
            <person name="Oren A."/>
            <person name="Chaudhuri R.R."/>
            <person name="La Ragione R."/>
            <person name="Hildebrand F."/>
            <person name="Pallen M.J."/>
        </authorList>
    </citation>
    <scope>NUCLEOTIDE SEQUENCE</scope>
    <source>
        <strain evidence="1">CHK160-4876</strain>
    </source>
</reference>
<gene>
    <name evidence="1" type="ORF">K8V30_00665</name>
</gene>
<protein>
    <submittedName>
        <fullName evidence="1">Uncharacterized protein</fullName>
    </submittedName>
</protein>
<dbReference type="AlphaFoldDB" id="A0A921NAC8"/>
<organism evidence="1 2">
    <name type="scientific">Metalysinibacillus jejuensis</name>
    <dbReference type="NCBI Taxonomy" id="914327"/>
    <lineage>
        <taxon>Bacteria</taxon>
        <taxon>Bacillati</taxon>
        <taxon>Bacillota</taxon>
        <taxon>Bacilli</taxon>
        <taxon>Bacillales</taxon>
        <taxon>Caryophanaceae</taxon>
        <taxon>Metalysinibacillus</taxon>
    </lineage>
</organism>
<comment type="caution">
    <text evidence="1">The sequence shown here is derived from an EMBL/GenBank/DDBJ whole genome shotgun (WGS) entry which is preliminary data.</text>
</comment>
<name>A0A921NAC8_9BACL</name>
<sequence>MNGQDKEAIYKNQLPAIINSTLFYLLQTSPSQVKAATDLHTLGVSYLDAKVISPAEITNLFSHYMENVSLFNQVTIALHYDEQQTHYIVDITYQHTNQQYIMPADFFETLVSTEGATQFAEWLSQVIQLVIAVRLAEGGSIEEEEVIMQTEVAVKEECNATEKLNEQMLSLYRLSDEAQRQTIKALRADLFEIEFALAEEQPWHELVVAFQQALLALELEEVAALKTQIAMLRIVTSLLQQSA</sequence>
<dbReference type="RefSeq" id="WP_108305665.1">
    <property type="nucleotide sequence ID" value="NZ_QAFW01000001.1"/>
</dbReference>
<reference evidence="1" key="2">
    <citation type="submission" date="2021-09" db="EMBL/GenBank/DDBJ databases">
        <authorList>
            <person name="Gilroy R."/>
        </authorList>
    </citation>
    <scope>NUCLEOTIDE SEQUENCE</scope>
    <source>
        <strain evidence="1">CHK160-4876</strain>
    </source>
</reference>
<dbReference type="EMBL" id="DYTV01000009">
    <property type="protein sequence ID" value="HJH10200.1"/>
    <property type="molecule type" value="Genomic_DNA"/>
</dbReference>
<evidence type="ECO:0000313" key="1">
    <source>
        <dbReference type="EMBL" id="HJH10200.1"/>
    </source>
</evidence>
<accession>A0A921NAC8</accession>
<evidence type="ECO:0000313" key="2">
    <source>
        <dbReference type="Proteomes" id="UP000700212"/>
    </source>
</evidence>